<accession>A0A4Q1S8S1</accession>
<feature type="signal peptide" evidence="1">
    <location>
        <begin position="1"/>
        <end position="28"/>
    </location>
</feature>
<organism evidence="2 3">
    <name type="scientific">Silvibacterium dinghuense</name>
    <dbReference type="NCBI Taxonomy" id="1560006"/>
    <lineage>
        <taxon>Bacteria</taxon>
        <taxon>Pseudomonadati</taxon>
        <taxon>Acidobacteriota</taxon>
        <taxon>Terriglobia</taxon>
        <taxon>Terriglobales</taxon>
        <taxon>Acidobacteriaceae</taxon>
        <taxon>Silvibacterium</taxon>
    </lineage>
</organism>
<dbReference type="EMBL" id="SDMK01000005">
    <property type="protein sequence ID" value="RXS93397.1"/>
    <property type="molecule type" value="Genomic_DNA"/>
</dbReference>
<dbReference type="OrthoDB" id="117995at2"/>
<sequence>MTEGKKKIFWVLAVVFAALLGGAVPARAQYQQPILAPNDTLANVHYDYKWEFYGGIGYSHFNAGPELVQGSNLGGFDVQAARFFTRRWAVAANGRGYYGTSGVEPNTYGIKGPFVSEHMFLVGPEYRGPSNEHVSMTFHALVGGAYGRFNSATQDQSGQEINPELIGLFNNQTTFASAIGGSIDLNRSPKWVFRISPDATLTHFKNSAGEGNLHEQFALSVGVVYRWRRGLK</sequence>
<comment type="caution">
    <text evidence="2">The sequence shown here is derived from an EMBL/GenBank/DDBJ whole genome shotgun (WGS) entry which is preliminary data.</text>
</comment>
<reference evidence="2 3" key="1">
    <citation type="journal article" date="2016" name="Int. J. Syst. Evol. Microbiol.">
        <title>Acidipila dinghuensis sp. nov., an acidobacterium isolated from forest soil.</title>
        <authorList>
            <person name="Jiang Y.W."/>
            <person name="Wang J."/>
            <person name="Chen M.H."/>
            <person name="Lv Y.Y."/>
            <person name="Qiu L.H."/>
        </authorList>
    </citation>
    <scope>NUCLEOTIDE SEQUENCE [LARGE SCALE GENOMIC DNA]</scope>
    <source>
        <strain evidence="2 3">DHOF10</strain>
    </source>
</reference>
<proteinExistence type="predicted"/>
<name>A0A4Q1S8S1_9BACT</name>
<keyword evidence="1" id="KW-0732">Signal</keyword>
<evidence type="ECO:0000313" key="2">
    <source>
        <dbReference type="EMBL" id="RXS93397.1"/>
    </source>
</evidence>
<evidence type="ECO:0000256" key="1">
    <source>
        <dbReference type="SAM" id="SignalP"/>
    </source>
</evidence>
<dbReference type="Proteomes" id="UP000290253">
    <property type="component" value="Unassembled WGS sequence"/>
</dbReference>
<evidence type="ECO:0008006" key="4">
    <source>
        <dbReference type="Google" id="ProtNLM"/>
    </source>
</evidence>
<dbReference type="AlphaFoldDB" id="A0A4Q1S8S1"/>
<gene>
    <name evidence="2" type="ORF">ESZ00_18795</name>
</gene>
<feature type="chain" id="PRO_5020392145" description="Outer membrane protein beta-barrel domain-containing protein" evidence="1">
    <location>
        <begin position="29"/>
        <end position="232"/>
    </location>
</feature>
<dbReference type="RefSeq" id="WP_129209940.1">
    <property type="nucleotide sequence ID" value="NZ_BMGU01000002.1"/>
</dbReference>
<evidence type="ECO:0000313" key="3">
    <source>
        <dbReference type="Proteomes" id="UP000290253"/>
    </source>
</evidence>
<protein>
    <recommendedName>
        <fullName evidence="4">Outer membrane protein beta-barrel domain-containing protein</fullName>
    </recommendedName>
</protein>
<keyword evidence="3" id="KW-1185">Reference proteome</keyword>